<accession>A0ABX1LWI1</accession>
<dbReference type="Gene3D" id="3.40.50.2000">
    <property type="entry name" value="Glycogen Phosphorylase B"/>
    <property type="match status" value="2"/>
</dbReference>
<evidence type="ECO:0000259" key="2">
    <source>
        <dbReference type="Pfam" id="PF13439"/>
    </source>
</evidence>
<dbReference type="InterPro" id="IPR028098">
    <property type="entry name" value="Glyco_trans_4-like_N"/>
</dbReference>
<evidence type="ECO:0000259" key="1">
    <source>
        <dbReference type="Pfam" id="PF00534"/>
    </source>
</evidence>
<protein>
    <submittedName>
        <fullName evidence="3">Glycosyltransferase</fullName>
    </submittedName>
</protein>
<evidence type="ECO:0000313" key="4">
    <source>
        <dbReference type="Proteomes" id="UP000738376"/>
    </source>
</evidence>
<dbReference type="SUPFAM" id="SSF53756">
    <property type="entry name" value="UDP-Glycosyltransferase/glycogen phosphorylase"/>
    <property type="match status" value="1"/>
</dbReference>
<gene>
    <name evidence="3" type="ORF">HC246_21590</name>
</gene>
<dbReference type="EMBL" id="JAAVJL010000003">
    <property type="protein sequence ID" value="NMF60547.1"/>
    <property type="molecule type" value="Genomic_DNA"/>
</dbReference>
<reference evidence="3 4" key="1">
    <citation type="submission" date="2020-03" db="EMBL/GenBank/DDBJ databases">
        <title>Draft Genome Sequence of 2-Methylisoborneol Producing Pseudanabaena yagii Strain GIHE-NHR1 Isolated from North Han River in South Korea.</title>
        <authorList>
            <person name="Jeong J."/>
        </authorList>
    </citation>
    <scope>NUCLEOTIDE SEQUENCE [LARGE SCALE GENOMIC DNA]</scope>
    <source>
        <strain evidence="3 4">GIHE-NHR1</strain>
    </source>
</reference>
<dbReference type="Proteomes" id="UP000738376">
    <property type="component" value="Unassembled WGS sequence"/>
</dbReference>
<feature type="domain" description="Glycosyl transferase family 1" evidence="1">
    <location>
        <begin position="187"/>
        <end position="353"/>
    </location>
</feature>
<evidence type="ECO:0000313" key="3">
    <source>
        <dbReference type="EMBL" id="NMF60547.1"/>
    </source>
</evidence>
<name>A0ABX1LWI1_9CYAN</name>
<dbReference type="InterPro" id="IPR001296">
    <property type="entry name" value="Glyco_trans_1"/>
</dbReference>
<dbReference type="PANTHER" id="PTHR12526:SF630">
    <property type="entry name" value="GLYCOSYLTRANSFERASE"/>
    <property type="match status" value="1"/>
</dbReference>
<dbReference type="Pfam" id="PF00534">
    <property type="entry name" value="Glycos_transf_1"/>
    <property type="match status" value="1"/>
</dbReference>
<keyword evidence="4" id="KW-1185">Reference proteome</keyword>
<feature type="domain" description="Glycosyltransferase subfamily 4-like N-terminal" evidence="2">
    <location>
        <begin position="22"/>
        <end position="179"/>
    </location>
</feature>
<dbReference type="PANTHER" id="PTHR12526">
    <property type="entry name" value="GLYCOSYLTRANSFERASE"/>
    <property type="match status" value="1"/>
</dbReference>
<dbReference type="CDD" id="cd03811">
    <property type="entry name" value="GT4_GT28_WabH-like"/>
    <property type="match status" value="1"/>
</dbReference>
<proteinExistence type="predicted"/>
<dbReference type="Pfam" id="PF13439">
    <property type="entry name" value="Glyco_transf_4"/>
    <property type="match status" value="1"/>
</dbReference>
<organism evidence="3 4">
    <name type="scientific">Pseudanabaena yagii GIHE-NHR1</name>
    <dbReference type="NCBI Taxonomy" id="2722753"/>
    <lineage>
        <taxon>Bacteria</taxon>
        <taxon>Bacillati</taxon>
        <taxon>Cyanobacteriota</taxon>
        <taxon>Cyanophyceae</taxon>
        <taxon>Pseudanabaenales</taxon>
        <taxon>Pseudanabaenaceae</taxon>
        <taxon>Pseudanabaena</taxon>
        <taxon>Pseudanabaena yagii</taxon>
    </lineage>
</organism>
<comment type="caution">
    <text evidence="3">The sequence shown here is derived from an EMBL/GenBank/DDBJ whole genome shotgun (WGS) entry which is preliminary data.</text>
</comment>
<sequence>MSTPKISILTHNIGGGVFTNLCTALVRGFKELGVDCNVVVLNASDAELAKCGDLPVITLNVKRTTFSLLATARYLREYQPDIILPMPWYFNIVAIWAKYLAGTKTKVVIGEHNIISLEASIEHRDKLHLRFLPVLMRYTYPFGDGLIGVSKDTVTDLVETLKIAAKIPMQVILNPINPQSVDKLSQETINHDWFQNSDVPVIVTAARLAKQKQLDVLIQAFAQVLKVSPARLLILGEGPLRSELESLCQSLGIAESVCMPGYDPNPYRYMANCDLFVLASAWEGCPIALQEAMACGAAVVVTDAPGGMKDIVDYGKYGILVKTGDPDALAQGMLQVLTQPELKQHYREQSKQRSQDFDYLKISKQYLEFCQLVLDIPRNKEALGR</sequence>
<dbReference type="RefSeq" id="WP_169365487.1">
    <property type="nucleotide sequence ID" value="NZ_JAAVJL010000003.1"/>
</dbReference>